<feature type="chain" id="PRO_5042084106" description="Autophagy-related protein 27" evidence="3">
    <location>
        <begin position="23"/>
        <end position="478"/>
    </location>
</feature>
<keyword evidence="2" id="KW-1133">Transmembrane helix</keyword>
<evidence type="ECO:0000256" key="3">
    <source>
        <dbReference type="SAM" id="SignalP"/>
    </source>
</evidence>
<sequence>MRHRLSSRQALFFFLLFGLAAGQEHWENFSPNKISFPVCAEDGTCPVYNDGDTLHVNYTLGDSKRVERLVMSLVCMAMEDDDPLTRSFVLGGEALTVFSIEDDPDSSAGNLPFTIPAVPEMTNISPRMETAAALACVIRLKGECSLGLPSVTLQSDPFQLRAASEDCDERIANLNRLGVKHDKPGRLRPTTTGSTGYTYGHRPTFESFTGFARPAPTRPSFIRSSFVTTTTSQADPTTLVLPPEVPTEADRRAPEGLSKYAVGIGVGAAMAALIVGLMSFFPLRRWFRRWRWRRLDAKTHPPRGRPVWIVDQSGVIYPGRGNQRRPGMTGAHHANSVNAVHELHGDSRPVPELAGVPVESGEVRGDDGLERRVDGPGRAAARPDTNAPEAGGAGSHEERAAETIQERFEEVVEERSDGTTEEGIQDSTEERTEVMTKKVTAERVGDKTEEEVGEEKEYDPKTSDEMEKEDEERDEEKI</sequence>
<dbReference type="AlphaFoldDB" id="A0AAE0PKC9"/>
<reference evidence="4" key="1">
    <citation type="journal article" date="2023" name="Mol. Phylogenet. Evol.">
        <title>Genome-scale phylogeny and comparative genomics of the fungal order Sordariales.</title>
        <authorList>
            <person name="Hensen N."/>
            <person name="Bonometti L."/>
            <person name="Westerberg I."/>
            <person name="Brannstrom I.O."/>
            <person name="Guillou S."/>
            <person name="Cros-Aarteil S."/>
            <person name="Calhoun S."/>
            <person name="Haridas S."/>
            <person name="Kuo A."/>
            <person name="Mondo S."/>
            <person name="Pangilinan J."/>
            <person name="Riley R."/>
            <person name="LaButti K."/>
            <person name="Andreopoulos B."/>
            <person name="Lipzen A."/>
            <person name="Chen C."/>
            <person name="Yan M."/>
            <person name="Daum C."/>
            <person name="Ng V."/>
            <person name="Clum A."/>
            <person name="Steindorff A."/>
            <person name="Ohm R.A."/>
            <person name="Martin F."/>
            <person name="Silar P."/>
            <person name="Natvig D.O."/>
            <person name="Lalanne C."/>
            <person name="Gautier V."/>
            <person name="Ament-Velasquez S.L."/>
            <person name="Kruys A."/>
            <person name="Hutchinson M.I."/>
            <person name="Powell A.J."/>
            <person name="Barry K."/>
            <person name="Miller A.N."/>
            <person name="Grigoriev I.V."/>
            <person name="Debuchy R."/>
            <person name="Gladieux P."/>
            <person name="Hiltunen Thoren M."/>
            <person name="Johannesson H."/>
        </authorList>
    </citation>
    <scope>NUCLEOTIDE SEQUENCE</scope>
    <source>
        <strain evidence="4">FGSC 1904</strain>
    </source>
</reference>
<evidence type="ECO:0008006" key="6">
    <source>
        <dbReference type="Google" id="ProtNLM"/>
    </source>
</evidence>
<proteinExistence type="predicted"/>
<dbReference type="Proteomes" id="UP001281003">
    <property type="component" value="Unassembled WGS sequence"/>
</dbReference>
<keyword evidence="2" id="KW-0812">Transmembrane</keyword>
<feature type="compositionally biased region" description="Acidic residues" evidence="1">
    <location>
        <begin position="448"/>
        <end position="457"/>
    </location>
</feature>
<evidence type="ECO:0000313" key="5">
    <source>
        <dbReference type="Proteomes" id="UP001281003"/>
    </source>
</evidence>
<feature type="transmembrane region" description="Helical" evidence="2">
    <location>
        <begin position="260"/>
        <end position="283"/>
    </location>
</feature>
<feature type="signal peptide" evidence="3">
    <location>
        <begin position="1"/>
        <end position="22"/>
    </location>
</feature>
<gene>
    <name evidence="4" type="ORF">B0T20DRAFT_475581</name>
</gene>
<feature type="compositionally biased region" description="Acidic residues" evidence="1">
    <location>
        <begin position="466"/>
        <end position="478"/>
    </location>
</feature>
<feature type="compositionally biased region" description="Basic and acidic residues" evidence="1">
    <location>
        <begin position="361"/>
        <end position="375"/>
    </location>
</feature>
<feature type="compositionally biased region" description="Basic and acidic residues" evidence="1">
    <location>
        <begin position="428"/>
        <end position="447"/>
    </location>
</feature>
<evidence type="ECO:0000256" key="2">
    <source>
        <dbReference type="SAM" id="Phobius"/>
    </source>
</evidence>
<protein>
    <recommendedName>
        <fullName evidence="6">Autophagy-related protein 27</fullName>
    </recommendedName>
</protein>
<evidence type="ECO:0000256" key="1">
    <source>
        <dbReference type="SAM" id="MobiDB-lite"/>
    </source>
</evidence>
<keyword evidence="2" id="KW-0472">Membrane</keyword>
<keyword evidence="3" id="KW-0732">Signal</keyword>
<organism evidence="4 5">
    <name type="scientific">Sordaria brevicollis</name>
    <dbReference type="NCBI Taxonomy" id="83679"/>
    <lineage>
        <taxon>Eukaryota</taxon>
        <taxon>Fungi</taxon>
        <taxon>Dikarya</taxon>
        <taxon>Ascomycota</taxon>
        <taxon>Pezizomycotina</taxon>
        <taxon>Sordariomycetes</taxon>
        <taxon>Sordariomycetidae</taxon>
        <taxon>Sordariales</taxon>
        <taxon>Sordariaceae</taxon>
        <taxon>Sordaria</taxon>
    </lineage>
</organism>
<reference evidence="4" key="2">
    <citation type="submission" date="2023-07" db="EMBL/GenBank/DDBJ databases">
        <authorList>
            <consortium name="Lawrence Berkeley National Laboratory"/>
            <person name="Haridas S."/>
            <person name="Hensen N."/>
            <person name="Bonometti L."/>
            <person name="Westerberg I."/>
            <person name="Brannstrom I.O."/>
            <person name="Guillou S."/>
            <person name="Cros-Aarteil S."/>
            <person name="Calhoun S."/>
            <person name="Kuo A."/>
            <person name="Mondo S."/>
            <person name="Pangilinan J."/>
            <person name="Riley R."/>
            <person name="LaButti K."/>
            <person name="Andreopoulos B."/>
            <person name="Lipzen A."/>
            <person name="Chen C."/>
            <person name="Yanf M."/>
            <person name="Daum C."/>
            <person name="Ng V."/>
            <person name="Clum A."/>
            <person name="Steindorff A."/>
            <person name="Ohm R."/>
            <person name="Martin F."/>
            <person name="Silar P."/>
            <person name="Natvig D."/>
            <person name="Lalanne C."/>
            <person name="Gautier V."/>
            <person name="Ament-velasquez S.L."/>
            <person name="Kruys A."/>
            <person name="Hutchinson M.I."/>
            <person name="Powell A.J."/>
            <person name="Barry K."/>
            <person name="Miller A.N."/>
            <person name="Grigoriev I.V."/>
            <person name="Debuchy R."/>
            <person name="Gladieux P."/>
            <person name="Thoren M.H."/>
            <person name="Johannesson H."/>
        </authorList>
    </citation>
    <scope>NUCLEOTIDE SEQUENCE</scope>
    <source>
        <strain evidence="4">FGSC 1904</strain>
    </source>
</reference>
<feature type="compositionally biased region" description="Basic and acidic residues" evidence="1">
    <location>
        <begin position="395"/>
        <end position="418"/>
    </location>
</feature>
<feature type="region of interest" description="Disordered" evidence="1">
    <location>
        <begin position="344"/>
        <end position="478"/>
    </location>
</feature>
<feature type="compositionally biased region" description="Low complexity" evidence="1">
    <location>
        <begin position="190"/>
        <end position="199"/>
    </location>
</feature>
<comment type="caution">
    <text evidence="4">The sequence shown here is derived from an EMBL/GenBank/DDBJ whole genome shotgun (WGS) entry which is preliminary data.</text>
</comment>
<feature type="region of interest" description="Disordered" evidence="1">
    <location>
        <begin position="180"/>
        <end position="199"/>
    </location>
</feature>
<keyword evidence="5" id="KW-1185">Reference proteome</keyword>
<evidence type="ECO:0000313" key="4">
    <source>
        <dbReference type="EMBL" id="KAK3401457.1"/>
    </source>
</evidence>
<name>A0AAE0PKC9_SORBR</name>
<accession>A0AAE0PKC9</accession>
<dbReference type="EMBL" id="JAUTDP010000002">
    <property type="protein sequence ID" value="KAK3401457.1"/>
    <property type="molecule type" value="Genomic_DNA"/>
</dbReference>